<evidence type="ECO:0000259" key="6">
    <source>
        <dbReference type="PROSITE" id="PS51007"/>
    </source>
</evidence>
<proteinExistence type="predicted"/>
<dbReference type="InterPro" id="IPR036909">
    <property type="entry name" value="Cyt_c-like_dom_sf"/>
</dbReference>
<dbReference type="RefSeq" id="WP_284349196.1">
    <property type="nucleotide sequence ID" value="NZ_BRXS01000002.1"/>
</dbReference>
<feature type="domain" description="Cytochrome c" evidence="6">
    <location>
        <begin position="66"/>
        <end position="163"/>
    </location>
</feature>
<dbReference type="GO" id="GO:0046872">
    <property type="term" value="F:metal ion binding"/>
    <property type="evidence" value="ECO:0007669"/>
    <property type="project" value="UniProtKB-KW"/>
</dbReference>
<evidence type="ECO:0000313" key="8">
    <source>
        <dbReference type="Proteomes" id="UP001161325"/>
    </source>
</evidence>
<dbReference type="GO" id="GO:0009055">
    <property type="term" value="F:electron transfer activity"/>
    <property type="evidence" value="ECO:0007669"/>
    <property type="project" value="InterPro"/>
</dbReference>
<keyword evidence="8" id="KW-1185">Reference proteome</keyword>
<keyword evidence="1 4" id="KW-0349">Heme</keyword>
<feature type="region of interest" description="Disordered" evidence="5">
    <location>
        <begin position="304"/>
        <end position="337"/>
    </location>
</feature>
<comment type="caution">
    <text evidence="7">The sequence shown here is derived from an EMBL/GenBank/DDBJ whole genome shotgun (WGS) entry which is preliminary data.</text>
</comment>
<feature type="compositionally biased region" description="Pro residues" evidence="5">
    <location>
        <begin position="327"/>
        <end position="337"/>
    </location>
</feature>
<feature type="domain" description="Cytochrome c" evidence="6">
    <location>
        <begin position="195"/>
        <end position="280"/>
    </location>
</feature>
<gene>
    <name evidence="7" type="ORF">rosag_12630</name>
</gene>
<dbReference type="PANTHER" id="PTHR35008">
    <property type="entry name" value="BLL4482 PROTEIN-RELATED"/>
    <property type="match status" value="1"/>
</dbReference>
<dbReference type="Pfam" id="PF00034">
    <property type="entry name" value="Cytochrom_C"/>
    <property type="match status" value="1"/>
</dbReference>
<accession>A0AA37QEC9</accession>
<dbReference type="PANTHER" id="PTHR35008:SF9">
    <property type="entry name" value="CYTOCHROME C DOMAIN-CONTAINING PROTEIN"/>
    <property type="match status" value="1"/>
</dbReference>
<dbReference type="Gene3D" id="1.10.760.10">
    <property type="entry name" value="Cytochrome c-like domain"/>
    <property type="match status" value="2"/>
</dbReference>
<keyword evidence="3 4" id="KW-0408">Iron</keyword>
<dbReference type="InterPro" id="IPR009056">
    <property type="entry name" value="Cyt_c-like_dom"/>
</dbReference>
<dbReference type="PROSITE" id="PS51007">
    <property type="entry name" value="CYTC"/>
    <property type="match status" value="2"/>
</dbReference>
<dbReference type="InterPro" id="IPR051459">
    <property type="entry name" value="Cytochrome_c-type_DH"/>
</dbReference>
<dbReference type="SUPFAM" id="SSF46626">
    <property type="entry name" value="Cytochrome c"/>
    <property type="match status" value="2"/>
</dbReference>
<sequence length="337" mass="35023">MRPAPARPLALAATCALLAACERPDARADAPPAAAAAAPVTATAAFDPAAWRPPTDAEIPADSLGASIRRGWALVRDTPDSLPHYAPGRIACTNCHLDGGRAPGTAPMAGAFARYPKYLARSGTVIGLADRVNYCFTRSLAGRRLPHESREMEDIVAYLAFLSRGVPVGAGHLLPGADGQPKIPGGDALARSLPGDSARGAAVYAERCVACHGADGAGRVYENGGRVPALWGPRSYAVGASMARQERAAAFIWHNMPLGQPRSLTPEQAYDVAAYVNAHPRPDSPGKADDWSNGGAPADVPYALRSGHAGFRPPPLLPRTGADAIVPVPPRAPAARR</sequence>
<organism evidence="7 8">
    <name type="scientific">Roseisolibacter agri</name>
    <dbReference type="NCBI Taxonomy" id="2014610"/>
    <lineage>
        <taxon>Bacteria</taxon>
        <taxon>Pseudomonadati</taxon>
        <taxon>Gemmatimonadota</taxon>
        <taxon>Gemmatimonadia</taxon>
        <taxon>Gemmatimonadales</taxon>
        <taxon>Gemmatimonadaceae</taxon>
        <taxon>Roseisolibacter</taxon>
    </lineage>
</organism>
<evidence type="ECO:0000256" key="1">
    <source>
        <dbReference type="ARBA" id="ARBA00022617"/>
    </source>
</evidence>
<evidence type="ECO:0000256" key="4">
    <source>
        <dbReference type="PROSITE-ProRule" id="PRU00433"/>
    </source>
</evidence>
<dbReference type="PROSITE" id="PS51257">
    <property type="entry name" value="PROKAR_LIPOPROTEIN"/>
    <property type="match status" value="1"/>
</dbReference>
<dbReference type="EMBL" id="BRXS01000002">
    <property type="protein sequence ID" value="GLC24750.1"/>
    <property type="molecule type" value="Genomic_DNA"/>
</dbReference>
<name>A0AA37QEC9_9BACT</name>
<dbReference type="GO" id="GO:0020037">
    <property type="term" value="F:heme binding"/>
    <property type="evidence" value="ECO:0007669"/>
    <property type="project" value="InterPro"/>
</dbReference>
<dbReference type="Pfam" id="PF21342">
    <property type="entry name" value="SoxA-TsdA_cyt-c"/>
    <property type="match status" value="1"/>
</dbReference>
<dbReference type="AlphaFoldDB" id="A0AA37QEC9"/>
<feature type="compositionally biased region" description="Basic and acidic residues" evidence="5">
    <location>
        <begin position="280"/>
        <end position="290"/>
    </location>
</feature>
<evidence type="ECO:0000256" key="2">
    <source>
        <dbReference type="ARBA" id="ARBA00022723"/>
    </source>
</evidence>
<evidence type="ECO:0000256" key="5">
    <source>
        <dbReference type="SAM" id="MobiDB-lite"/>
    </source>
</evidence>
<keyword evidence="2 4" id="KW-0479">Metal-binding</keyword>
<evidence type="ECO:0000313" key="7">
    <source>
        <dbReference type="EMBL" id="GLC24750.1"/>
    </source>
</evidence>
<feature type="region of interest" description="Disordered" evidence="5">
    <location>
        <begin position="280"/>
        <end position="299"/>
    </location>
</feature>
<dbReference type="Proteomes" id="UP001161325">
    <property type="component" value="Unassembled WGS sequence"/>
</dbReference>
<evidence type="ECO:0000256" key="3">
    <source>
        <dbReference type="ARBA" id="ARBA00023004"/>
    </source>
</evidence>
<protein>
    <recommendedName>
        <fullName evidence="6">Cytochrome c domain-containing protein</fullName>
    </recommendedName>
</protein>
<reference evidence="7" key="1">
    <citation type="submission" date="2022-08" db="EMBL/GenBank/DDBJ databases">
        <title>Draft genome sequencing of Roseisolibacter agri AW1220.</title>
        <authorList>
            <person name="Tobiishi Y."/>
            <person name="Tonouchi A."/>
        </authorList>
    </citation>
    <scope>NUCLEOTIDE SEQUENCE</scope>
    <source>
        <strain evidence="7">AW1220</strain>
    </source>
</reference>